<feature type="compositionally biased region" description="Acidic residues" evidence="1">
    <location>
        <begin position="203"/>
        <end position="221"/>
    </location>
</feature>
<reference evidence="2 3" key="1">
    <citation type="submission" date="2013-03" db="EMBL/GenBank/DDBJ databases">
        <title>Assembly of a new bacterial strain Brevibacillus borstelensis AK1.</title>
        <authorList>
            <person name="Rajan I."/>
            <person name="PoliReddy D."/>
            <person name="Sugumar T."/>
            <person name="Rathinam K."/>
            <person name="Alqarawi S."/>
            <person name="Khalil A.B."/>
            <person name="Sivakumar N."/>
        </authorList>
    </citation>
    <scope>NUCLEOTIDE SEQUENCE [LARGE SCALE GENOMIC DNA]</scope>
    <source>
        <strain evidence="2 3">AK1</strain>
    </source>
</reference>
<dbReference type="PATRIC" id="fig|1300222.3.peg.939"/>
<organism evidence="2 3">
    <name type="scientific">Brevibacillus borstelensis AK1</name>
    <dbReference type="NCBI Taxonomy" id="1300222"/>
    <lineage>
        <taxon>Bacteria</taxon>
        <taxon>Bacillati</taxon>
        <taxon>Bacillota</taxon>
        <taxon>Bacilli</taxon>
        <taxon>Bacillales</taxon>
        <taxon>Paenibacillaceae</taxon>
        <taxon>Brevibacillus</taxon>
    </lineage>
</organism>
<dbReference type="Proteomes" id="UP000012081">
    <property type="component" value="Unassembled WGS sequence"/>
</dbReference>
<accession>M8EHA0</accession>
<proteinExistence type="predicted"/>
<dbReference type="STRING" id="1300222.I532_04535"/>
<dbReference type="OrthoDB" id="2463094at2"/>
<dbReference type="GeneID" id="89498801"/>
<comment type="caution">
    <text evidence="2">The sequence shown here is derived from an EMBL/GenBank/DDBJ whole genome shotgun (WGS) entry which is preliminary data.</text>
</comment>
<protein>
    <submittedName>
        <fullName evidence="2">Uncharacterized protein</fullName>
    </submittedName>
</protein>
<feature type="compositionally biased region" description="Polar residues" evidence="1">
    <location>
        <begin position="233"/>
        <end position="249"/>
    </location>
</feature>
<feature type="region of interest" description="Disordered" evidence="1">
    <location>
        <begin position="199"/>
        <end position="282"/>
    </location>
</feature>
<name>M8EHA0_9BACL</name>
<dbReference type="AlphaFoldDB" id="M8EHA0"/>
<gene>
    <name evidence="2" type="ORF">I532_04535</name>
</gene>
<sequence>MKRPTYTLSSIVKKVFRSGERSLPREEICARLNETGLISLLDMDAEALLAKVLQMEQSPVRIGRTEAIVEVTYQPHQLFDLAYRFLRDTQSPKTLEQIVAELRRQTQFGWNQIMRMLQLERDLRFVQYQGDVRWFLADWTLANDQVYQFCRKNGIAQISVRSLTHFLELEAEVPQGSVFLSALDDRFRTDEETLHIIVREDITDSEEDDADAEPDGEQVEWELEKASAEAAPTTAQIEQQSVNQAPSEQSEVREEIAASPAKAPDEQQEAPPTRQHEQHEQLQFEEELPMNAVQTQSAYQEAKEMLRLALDRLQVRNQEMAQEVVAHFQKSNMQAIEVLMKEKHKNEQLALGIEQVLKANDQQ</sequence>
<evidence type="ECO:0000256" key="1">
    <source>
        <dbReference type="SAM" id="MobiDB-lite"/>
    </source>
</evidence>
<dbReference type="RefSeq" id="WP_003386685.1">
    <property type="nucleotide sequence ID" value="NZ_APBN01000001.1"/>
</dbReference>
<dbReference type="EMBL" id="APBN01000001">
    <property type="protein sequence ID" value="EMT54845.1"/>
    <property type="molecule type" value="Genomic_DNA"/>
</dbReference>
<evidence type="ECO:0000313" key="3">
    <source>
        <dbReference type="Proteomes" id="UP000012081"/>
    </source>
</evidence>
<keyword evidence="3" id="KW-1185">Reference proteome</keyword>
<evidence type="ECO:0000313" key="2">
    <source>
        <dbReference type="EMBL" id="EMT54845.1"/>
    </source>
</evidence>